<dbReference type="OrthoDB" id="5984724at2759"/>
<dbReference type="InterPro" id="IPR005312">
    <property type="entry name" value="DUF1759"/>
</dbReference>
<organism evidence="2 3">
    <name type="scientific">Allacma fusca</name>
    <dbReference type="NCBI Taxonomy" id="39272"/>
    <lineage>
        <taxon>Eukaryota</taxon>
        <taxon>Metazoa</taxon>
        <taxon>Ecdysozoa</taxon>
        <taxon>Arthropoda</taxon>
        <taxon>Hexapoda</taxon>
        <taxon>Collembola</taxon>
        <taxon>Symphypleona</taxon>
        <taxon>Sminthuridae</taxon>
        <taxon>Allacma</taxon>
    </lineage>
</organism>
<protein>
    <submittedName>
        <fullName evidence="2">Uncharacterized protein</fullName>
    </submittedName>
</protein>
<sequence>MEHLLVKRRTLKRRLTLVKNKLDSQGNEPLDIHDVDLLSEQIAEIWSEFNQLSEDIIAACDEEDEDTHELALNEMSERCYSIKKTLRLILAELNDTDEVNTSHSEHHGGRGPASHADVPSVKLPKLDLPSFSGYLLQWTHFYDVFRSSVHNQKISGSQKLQYLKGCLGGEAEKLIQHSISDANYQEAWNVLTKRYQNIRELVKTLIEKFNFQPYLTHKSVSQLRQLVDTSTSCILALKALDRKVSVDDDNDWVTHGIMSRLDQDTRELWESKLGREAMPKLRELLEFLDDRVRILGTASNKNQLNERKTEANNKRQISAHQTNLEQNCPSCNEGHSIYSCKEFAKMNATDKKRCVEKRHLCYNCLKPGHGASDYDADNLLVAAKVAANDIYMDDLVSGEFTLSKALSLQKDAIELLKRGGFDLRKWSSSYSEIFESVSPDMREILVPLSFDESDSIKALGIRWHPTTDLFQYK</sequence>
<reference evidence="2" key="1">
    <citation type="submission" date="2021-06" db="EMBL/GenBank/DDBJ databases">
        <authorList>
            <person name="Hodson N. C."/>
            <person name="Mongue J. A."/>
            <person name="Jaron S. K."/>
        </authorList>
    </citation>
    <scope>NUCLEOTIDE SEQUENCE</scope>
</reference>
<evidence type="ECO:0000313" key="2">
    <source>
        <dbReference type="EMBL" id="CAG7724507.1"/>
    </source>
</evidence>
<dbReference type="AlphaFoldDB" id="A0A8J2JPH1"/>
<dbReference type="Proteomes" id="UP000708208">
    <property type="component" value="Unassembled WGS sequence"/>
</dbReference>
<feature type="non-terminal residue" evidence="2">
    <location>
        <position position="1"/>
    </location>
</feature>
<feature type="region of interest" description="Disordered" evidence="1">
    <location>
        <begin position="99"/>
        <end position="118"/>
    </location>
</feature>
<name>A0A8J2JPH1_9HEXA</name>
<accession>A0A8J2JPH1</accession>
<comment type="caution">
    <text evidence="2">The sequence shown here is derived from an EMBL/GenBank/DDBJ whole genome shotgun (WGS) entry which is preliminary data.</text>
</comment>
<gene>
    <name evidence="2" type="ORF">AFUS01_LOCUS13523</name>
</gene>
<proteinExistence type="predicted"/>
<evidence type="ECO:0000313" key="3">
    <source>
        <dbReference type="Proteomes" id="UP000708208"/>
    </source>
</evidence>
<dbReference type="EMBL" id="CAJVCH010110216">
    <property type="protein sequence ID" value="CAG7724507.1"/>
    <property type="molecule type" value="Genomic_DNA"/>
</dbReference>
<keyword evidence="3" id="KW-1185">Reference proteome</keyword>
<evidence type="ECO:0000256" key="1">
    <source>
        <dbReference type="SAM" id="MobiDB-lite"/>
    </source>
</evidence>
<dbReference type="PANTHER" id="PTHR47331">
    <property type="entry name" value="PHD-TYPE DOMAIN-CONTAINING PROTEIN"/>
    <property type="match status" value="1"/>
</dbReference>
<dbReference type="Pfam" id="PF03564">
    <property type="entry name" value="DUF1759"/>
    <property type="match status" value="1"/>
</dbReference>